<dbReference type="Gene3D" id="2.30.30.240">
    <property type="entry name" value="PRC-barrel domain"/>
    <property type="match status" value="1"/>
</dbReference>
<dbReference type="InterPro" id="IPR056792">
    <property type="entry name" value="PRC_RimM"/>
</dbReference>
<protein>
    <recommendedName>
        <fullName evidence="5">Ribosome maturation factor RimM</fullName>
    </recommendedName>
</protein>
<dbReference type="GO" id="GO:0042274">
    <property type="term" value="P:ribosomal small subunit biogenesis"/>
    <property type="evidence" value="ECO:0007669"/>
    <property type="project" value="UniProtKB-UniRule"/>
</dbReference>
<evidence type="ECO:0000256" key="3">
    <source>
        <dbReference type="ARBA" id="ARBA00022552"/>
    </source>
</evidence>
<evidence type="ECO:0000256" key="1">
    <source>
        <dbReference type="ARBA" id="ARBA00022490"/>
    </source>
</evidence>
<feature type="domain" description="Ribosome maturation factor RimM PRC barrel" evidence="7">
    <location>
        <begin position="81"/>
        <end position="148"/>
    </location>
</feature>
<feature type="domain" description="RimM N-terminal" evidence="6">
    <location>
        <begin position="1"/>
        <end position="69"/>
    </location>
</feature>
<organism evidence="8 9">
    <name type="scientific">Desulfuromonas acetoxidans (strain DSM 684 / 11070)</name>
    <dbReference type="NCBI Taxonomy" id="281689"/>
    <lineage>
        <taxon>Bacteria</taxon>
        <taxon>Pseudomonadati</taxon>
        <taxon>Thermodesulfobacteriota</taxon>
        <taxon>Desulfuromonadia</taxon>
        <taxon>Desulfuromonadales</taxon>
        <taxon>Desulfuromonadaceae</taxon>
        <taxon>Desulfuromonas</taxon>
    </lineage>
</organism>
<dbReference type="InterPro" id="IPR002676">
    <property type="entry name" value="RimM_N"/>
</dbReference>
<accession>Q1JX94</accession>
<comment type="function">
    <text evidence="5">An accessory protein needed during the final step in the assembly of 30S ribosomal subunit, possibly for assembly of the head region. Essential for efficient processing of 16S rRNA. May be needed both before and after RbfA during the maturation of 16S rRNA. It has affinity for free ribosomal 30S subunits but not for 70S ribosomes.</text>
</comment>
<evidence type="ECO:0000256" key="5">
    <source>
        <dbReference type="HAMAP-Rule" id="MF_00014"/>
    </source>
</evidence>
<dbReference type="PANTHER" id="PTHR33692">
    <property type="entry name" value="RIBOSOME MATURATION FACTOR RIMM"/>
    <property type="match status" value="1"/>
</dbReference>
<keyword evidence="4 5" id="KW-0143">Chaperone</keyword>
<sequence>MKIRPVTSGSQALLEATQVELVCRDNRRVVADVTKSSWHKQQILLVLKGFEHINKIESFVGAEVYMAVDELPDLDEDSHYWHQLEGLQVVDKRAGKLGVLTSLLETGAHDVYVVEGPHGEVMFPAVAALITEIDLDRGVIQVDLPDGLVEVNE</sequence>
<dbReference type="Pfam" id="PF24986">
    <property type="entry name" value="PRC_RimM"/>
    <property type="match status" value="1"/>
</dbReference>
<evidence type="ECO:0000313" key="8">
    <source>
        <dbReference type="EMBL" id="EAT14898.1"/>
    </source>
</evidence>
<dbReference type="PANTHER" id="PTHR33692:SF1">
    <property type="entry name" value="RIBOSOME MATURATION FACTOR RIMM"/>
    <property type="match status" value="1"/>
</dbReference>
<dbReference type="InterPro" id="IPR036976">
    <property type="entry name" value="RimM_N_sf"/>
</dbReference>
<keyword evidence="3 5" id="KW-0698">rRNA processing</keyword>
<dbReference type="GO" id="GO:0006364">
    <property type="term" value="P:rRNA processing"/>
    <property type="evidence" value="ECO:0007669"/>
    <property type="project" value="UniProtKB-UniRule"/>
</dbReference>
<dbReference type="Pfam" id="PF01782">
    <property type="entry name" value="RimM"/>
    <property type="match status" value="1"/>
</dbReference>
<dbReference type="Proteomes" id="UP000005695">
    <property type="component" value="Unassembled WGS sequence"/>
</dbReference>
<dbReference type="InterPro" id="IPR011033">
    <property type="entry name" value="PRC_barrel-like_sf"/>
</dbReference>
<comment type="caution">
    <text evidence="8">The sequence shown here is derived from an EMBL/GenBank/DDBJ whole genome shotgun (WGS) entry which is preliminary data.</text>
</comment>
<dbReference type="GO" id="GO:0043022">
    <property type="term" value="F:ribosome binding"/>
    <property type="evidence" value="ECO:0007669"/>
    <property type="project" value="InterPro"/>
</dbReference>
<keyword evidence="2 5" id="KW-0690">Ribosome biogenesis</keyword>
<dbReference type="HAMAP" id="MF_00014">
    <property type="entry name" value="Ribosome_mat_RimM"/>
    <property type="match status" value="1"/>
</dbReference>
<reference evidence="8" key="2">
    <citation type="submission" date="2006-05" db="EMBL/GenBank/DDBJ databases">
        <title>Sequencing of the draft genome and assembly of Desulfuromonas acetoxidans DSM 684.</title>
        <authorList>
            <consortium name="US DOE Joint Genome Institute (JGI-PGF)"/>
            <person name="Copeland A."/>
            <person name="Lucas S."/>
            <person name="Lapidus A."/>
            <person name="Barry K."/>
            <person name="Detter J.C."/>
            <person name="Glavina del Rio T."/>
            <person name="Hammon N."/>
            <person name="Israni S."/>
            <person name="Dalin E."/>
            <person name="Tice H."/>
            <person name="Bruce D."/>
            <person name="Pitluck S."/>
            <person name="Richardson P."/>
        </authorList>
    </citation>
    <scope>NUCLEOTIDE SEQUENCE [LARGE SCALE GENOMIC DNA]</scope>
    <source>
        <strain evidence="8">DSM 684</strain>
    </source>
</reference>
<dbReference type="GO" id="GO:0005737">
    <property type="term" value="C:cytoplasm"/>
    <property type="evidence" value="ECO:0007669"/>
    <property type="project" value="UniProtKB-SubCell"/>
</dbReference>
<evidence type="ECO:0000259" key="7">
    <source>
        <dbReference type="Pfam" id="PF24986"/>
    </source>
</evidence>
<dbReference type="AlphaFoldDB" id="Q1JX94"/>
<dbReference type="SUPFAM" id="SSF50346">
    <property type="entry name" value="PRC-barrel domain"/>
    <property type="match status" value="1"/>
</dbReference>
<dbReference type="SUPFAM" id="SSF50447">
    <property type="entry name" value="Translation proteins"/>
    <property type="match status" value="1"/>
</dbReference>
<evidence type="ECO:0000259" key="6">
    <source>
        <dbReference type="Pfam" id="PF01782"/>
    </source>
</evidence>
<dbReference type="GO" id="GO:0005840">
    <property type="term" value="C:ribosome"/>
    <property type="evidence" value="ECO:0007669"/>
    <property type="project" value="InterPro"/>
</dbReference>
<evidence type="ECO:0000256" key="4">
    <source>
        <dbReference type="ARBA" id="ARBA00023186"/>
    </source>
</evidence>
<dbReference type="InterPro" id="IPR009000">
    <property type="entry name" value="Transl_B-barrel_sf"/>
</dbReference>
<reference evidence="8" key="1">
    <citation type="submission" date="2006-05" db="EMBL/GenBank/DDBJ databases">
        <title>Annotation of the draft genome assembly of Desulfuromonas acetoxidans DSM 684.</title>
        <authorList>
            <consortium name="US DOE Joint Genome Institute (JGI-ORNL)"/>
            <person name="Larimer F."/>
            <person name="Land M."/>
            <person name="Hauser L."/>
        </authorList>
    </citation>
    <scope>NUCLEOTIDE SEQUENCE [LARGE SCALE GENOMIC DNA]</scope>
    <source>
        <strain evidence="8">DSM 684</strain>
    </source>
</reference>
<name>Q1JX94_DESA6</name>
<comment type="domain">
    <text evidence="5">The PRC barrel domain binds ribosomal protein uS19.</text>
</comment>
<dbReference type="Gene3D" id="2.40.30.60">
    <property type="entry name" value="RimM"/>
    <property type="match status" value="1"/>
</dbReference>
<comment type="similarity">
    <text evidence="5">Belongs to the RimM family.</text>
</comment>
<proteinExistence type="inferred from homology"/>
<comment type="subcellular location">
    <subcellularLocation>
        <location evidence="5">Cytoplasm</location>
    </subcellularLocation>
</comment>
<gene>
    <name evidence="5" type="primary">rimM</name>
    <name evidence="8" type="ORF">Dace_0907</name>
</gene>
<dbReference type="EMBL" id="AAEW02000016">
    <property type="protein sequence ID" value="EAT14898.1"/>
    <property type="molecule type" value="Genomic_DNA"/>
</dbReference>
<comment type="subunit">
    <text evidence="5">Binds ribosomal protein uS19.</text>
</comment>
<dbReference type="NCBIfam" id="TIGR02273">
    <property type="entry name" value="16S_RimM"/>
    <property type="match status" value="1"/>
</dbReference>
<evidence type="ECO:0000313" key="9">
    <source>
        <dbReference type="Proteomes" id="UP000005695"/>
    </source>
</evidence>
<dbReference type="InterPro" id="IPR011961">
    <property type="entry name" value="RimM"/>
</dbReference>
<keyword evidence="9" id="KW-1185">Reference proteome</keyword>
<evidence type="ECO:0000256" key="2">
    <source>
        <dbReference type="ARBA" id="ARBA00022517"/>
    </source>
</evidence>
<keyword evidence="1 5" id="KW-0963">Cytoplasm</keyword>